<accession>A0A368H1S5</accession>
<keyword evidence="1" id="KW-0732">Signal</keyword>
<evidence type="ECO:0008006" key="4">
    <source>
        <dbReference type="Google" id="ProtNLM"/>
    </source>
</evidence>
<sequence length="71" mass="7903">MFCAMTPFTGLIFGAFYLCTTAFFAEASSQKVPDCKKSVDNPIPLHHLREMLAVHVMVTKNQIPQNPASFL</sequence>
<dbReference type="EMBL" id="JOJR01000030">
    <property type="protein sequence ID" value="RCN49718.1"/>
    <property type="molecule type" value="Genomic_DNA"/>
</dbReference>
<feature type="chain" id="PRO_5016992065" description="Secreted protein" evidence="1">
    <location>
        <begin position="28"/>
        <end position="71"/>
    </location>
</feature>
<keyword evidence="3" id="KW-1185">Reference proteome</keyword>
<evidence type="ECO:0000313" key="3">
    <source>
        <dbReference type="Proteomes" id="UP000252519"/>
    </source>
</evidence>
<evidence type="ECO:0000256" key="1">
    <source>
        <dbReference type="SAM" id="SignalP"/>
    </source>
</evidence>
<gene>
    <name evidence="2" type="ORF">ANCCAN_04174</name>
</gene>
<comment type="caution">
    <text evidence="2">The sequence shown here is derived from an EMBL/GenBank/DDBJ whole genome shotgun (WGS) entry which is preliminary data.</text>
</comment>
<dbReference type="AlphaFoldDB" id="A0A368H1S5"/>
<name>A0A368H1S5_ANCCA</name>
<reference evidence="2 3" key="1">
    <citation type="submission" date="2014-10" db="EMBL/GenBank/DDBJ databases">
        <title>Draft genome of the hookworm Ancylostoma caninum.</title>
        <authorList>
            <person name="Mitreva M."/>
        </authorList>
    </citation>
    <scope>NUCLEOTIDE SEQUENCE [LARGE SCALE GENOMIC DNA]</scope>
    <source>
        <strain evidence="2 3">Baltimore</strain>
    </source>
</reference>
<feature type="signal peptide" evidence="1">
    <location>
        <begin position="1"/>
        <end position="27"/>
    </location>
</feature>
<organism evidence="2 3">
    <name type="scientific">Ancylostoma caninum</name>
    <name type="common">Dog hookworm</name>
    <dbReference type="NCBI Taxonomy" id="29170"/>
    <lineage>
        <taxon>Eukaryota</taxon>
        <taxon>Metazoa</taxon>
        <taxon>Ecdysozoa</taxon>
        <taxon>Nematoda</taxon>
        <taxon>Chromadorea</taxon>
        <taxon>Rhabditida</taxon>
        <taxon>Rhabditina</taxon>
        <taxon>Rhabditomorpha</taxon>
        <taxon>Strongyloidea</taxon>
        <taxon>Ancylostomatidae</taxon>
        <taxon>Ancylostomatinae</taxon>
        <taxon>Ancylostoma</taxon>
    </lineage>
</organism>
<proteinExistence type="predicted"/>
<protein>
    <recommendedName>
        <fullName evidence="4">Secreted protein</fullName>
    </recommendedName>
</protein>
<dbReference type="OrthoDB" id="10581359at2759"/>
<evidence type="ECO:0000313" key="2">
    <source>
        <dbReference type="EMBL" id="RCN49718.1"/>
    </source>
</evidence>
<dbReference type="Proteomes" id="UP000252519">
    <property type="component" value="Unassembled WGS sequence"/>
</dbReference>